<keyword evidence="1" id="KW-0472">Membrane</keyword>
<protein>
    <submittedName>
        <fullName evidence="2">Uncharacterized protein</fullName>
    </submittedName>
</protein>
<organism evidence="2 3">
    <name type="scientific">Francisella orientalis</name>
    <dbReference type="NCBI Taxonomy" id="299583"/>
    <lineage>
        <taxon>Bacteria</taxon>
        <taxon>Pseudomonadati</taxon>
        <taxon>Pseudomonadota</taxon>
        <taxon>Gammaproteobacteria</taxon>
        <taxon>Thiotrichales</taxon>
        <taxon>Francisellaceae</taxon>
        <taxon>Francisella</taxon>
    </lineage>
</organism>
<sequence length="69" mass="7500">MQYENFKKILGKINIPLIVFLALVCGLLLVANIKSEPVKEVKEKVNNAVDNVSKSLNSAAKTNSSPIDS</sequence>
<feature type="transmembrane region" description="Helical" evidence="1">
    <location>
        <begin position="13"/>
        <end position="33"/>
    </location>
</feature>
<gene>
    <name evidence="2" type="ORF">CHQ83_06770</name>
</gene>
<dbReference type="AlphaFoldDB" id="A0AAP7KIQ2"/>
<dbReference type="EMBL" id="QPQM01000018">
    <property type="protein sequence ID" value="NIY56935.1"/>
    <property type="molecule type" value="Genomic_DNA"/>
</dbReference>
<proteinExistence type="predicted"/>
<dbReference type="GeneID" id="302505384"/>
<dbReference type="RefSeq" id="WP_014715182.1">
    <property type="nucleotide sequence ID" value="NZ_CP011923.2"/>
</dbReference>
<evidence type="ECO:0000313" key="2">
    <source>
        <dbReference type="EMBL" id="NIY56935.1"/>
    </source>
</evidence>
<accession>A0AAP7KIQ2</accession>
<evidence type="ECO:0000256" key="1">
    <source>
        <dbReference type="SAM" id="Phobius"/>
    </source>
</evidence>
<dbReference type="Proteomes" id="UP000774689">
    <property type="component" value="Unassembled WGS sequence"/>
</dbReference>
<reference evidence="2" key="1">
    <citation type="journal article" date="2020" name="Int. J. Syst. Evol. Microbiol.">
        <title>Reclassification of Francisella noatunensis subsp. orientalis Ottem et al. 2009 as Francisella orientalis sp. nov., Francisella noatunensis subsp. chilensis subsp. nov. and emended description of Francisella noatunensis.</title>
        <authorList>
            <person name="Ramirez-Paredes J.G."/>
            <person name="Larsson P."/>
            <person name="Thompson K.D."/>
            <person name="Penman D.J."/>
            <person name="Busse H.J."/>
            <person name="Ohrman C."/>
            <person name="Sjodin A."/>
            <person name="Soto E."/>
            <person name="Richards R.H."/>
            <person name="Adams A."/>
            <person name="Colquhoun D.J."/>
        </authorList>
    </citation>
    <scope>NUCLEOTIDE SEQUENCE</scope>
    <source>
        <strain evidence="2">LADL-07285A</strain>
    </source>
</reference>
<name>A0AAP7KIQ2_9GAMM</name>
<evidence type="ECO:0000313" key="3">
    <source>
        <dbReference type="Proteomes" id="UP000774689"/>
    </source>
</evidence>
<keyword evidence="1" id="KW-0812">Transmembrane</keyword>
<comment type="caution">
    <text evidence="2">The sequence shown here is derived from an EMBL/GenBank/DDBJ whole genome shotgun (WGS) entry which is preliminary data.</text>
</comment>
<keyword evidence="1" id="KW-1133">Transmembrane helix</keyword>